<gene>
    <name evidence="1" type="ORF">GCM10010961_06530</name>
</gene>
<dbReference type="Proteomes" id="UP000611500">
    <property type="component" value="Unassembled WGS sequence"/>
</dbReference>
<protein>
    <submittedName>
        <fullName evidence="1">Uncharacterized protein</fullName>
    </submittedName>
</protein>
<proteinExistence type="predicted"/>
<dbReference type="AlphaFoldDB" id="A0A8J3MAY6"/>
<sequence>MHEIATRIGPNAMCEAMGATLSEFNALVAEGVLEPRSRLPKIKNPWHLPDGLALVKELEHHAVLLPPEATGWETIQRASKRSGLGVGRIIGAIREGRVQAGKRSEVFGYHGIVVELLFLDALHKQQMAASAFARSIGLRDYSAFTALIEGGHIAATQVKSPKTARLQWLMSEAEIADFRKRFVTPTMITQETGAHRNTIFAVFSAAGVKPFQPEGLEAGPIYLREVAMRAISNHQEKR</sequence>
<accession>A0A8J3MAY6</accession>
<evidence type="ECO:0000313" key="2">
    <source>
        <dbReference type="Proteomes" id="UP000611500"/>
    </source>
</evidence>
<name>A0A8J3MAY6_9RHOB</name>
<reference evidence="1" key="2">
    <citation type="submission" date="2020-09" db="EMBL/GenBank/DDBJ databases">
        <authorList>
            <person name="Sun Q."/>
            <person name="Zhou Y."/>
        </authorList>
    </citation>
    <scope>NUCLEOTIDE SEQUENCE</scope>
    <source>
        <strain evidence="1">CGMCC 1.7081</strain>
    </source>
</reference>
<reference evidence="1" key="1">
    <citation type="journal article" date="2014" name="Int. J. Syst. Evol. Microbiol.">
        <title>Complete genome sequence of Corynebacterium casei LMG S-19264T (=DSM 44701T), isolated from a smear-ripened cheese.</title>
        <authorList>
            <consortium name="US DOE Joint Genome Institute (JGI-PGF)"/>
            <person name="Walter F."/>
            <person name="Albersmeier A."/>
            <person name="Kalinowski J."/>
            <person name="Ruckert C."/>
        </authorList>
    </citation>
    <scope>NUCLEOTIDE SEQUENCE</scope>
    <source>
        <strain evidence="1">CGMCC 1.7081</strain>
    </source>
</reference>
<evidence type="ECO:0000313" key="1">
    <source>
        <dbReference type="EMBL" id="GHG82201.1"/>
    </source>
</evidence>
<comment type="caution">
    <text evidence="1">The sequence shown here is derived from an EMBL/GenBank/DDBJ whole genome shotgun (WGS) entry which is preliminary data.</text>
</comment>
<dbReference type="EMBL" id="BNAP01000002">
    <property type="protein sequence ID" value="GHG82201.1"/>
    <property type="molecule type" value="Genomic_DNA"/>
</dbReference>
<keyword evidence="2" id="KW-1185">Reference proteome</keyword>
<organism evidence="1 2">
    <name type="scientific">Pseudodonghicola xiamenensis</name>
    <dbReference type="NCBI Taxonomy" id="337702"/>
    <lineage>
        <taxon>Bacteria</taxon>
        <taxon>Pseudomonadati</taxon>
        <taxon>Pseudomonadota</taxon>
        <taxon>Alphaproteobacteria</taxon>
        <taxon>Rhodobacterales</taxon>
        <taxon>Paracoccaceae</taxon>
        <taxon>Pseudodonghicola</taxon>
    </lineage>
</organism>